<dbReference type="SMART" id="SM01037">
    <property type="entry name" value="Bet_v_1"/>
    <property type="match status" value="1"/>
</dbReference>
<evidence type="ECO:0000313" key="3">
    <source>
        <dbReference type="EMBL" id="GMN66592.1"/>
    </source>
</evidence>
<dbReference type="PANTHER" id="PTHR31338:SF20">
    <property type="entry name" value="BET V I_MAJOR LATEX PROTEIN DOMAIN-CONTAINING PROTEIN"/>
    <property type="match status" value="1"/>
</dbReference>
<accession>A0AA88JAD6</accession>
<feature type="domain" description="Bet v I/Major latex protein" evidence="2">
    <location>
        <begin position="3"/>
        <end position="153"/>
    </location>
</feature>
<dbReference type="InterPro" id="IPR052006">
    <property type="entry name" value="MLP-like"/>
</dbReference>
<dbReference type="Proteomes" id="UP001187192">
    <property type="component" value="Unassembled WGS sequence"/>
</dbReference>
<dbReference type="GO" id="GO:0006952">
    <property type="term" value="P:defense response"/>
    <property type="evidence" value="ECO:0007669"/>
    <property type="project" value="InterPro"/>
</dbReference>
<dbReference type="PANTHER" id="PTHR31338">
    <property type="entry name" value="POLYKETIDE CYCLASE/DEHYDRASE AND LIPID TRANSPORT SUPERFAMILY PROTEIN"/>
    <property type="match status" value="1"/>
</dbReference>
<proteinExistence type="inferred from homology"/>
<dbReference type="InterPro" id="IPR023393">
    <property type="entry name" value="START-like_dom_sf"/>
</dbReference>
<dbReference type="InterPro" id="IPR000916">
    <property type="entry name" value="Bet_v_I/MLP"/>
</dbReference>
<comment type="caution">
    <text evidence="3">The sequence shown here is derived from an EMBL/GenBank/DDBJ whole genome shotgun (WGS) entry which is preliminary data.</text>
</comment>
<dbReference type="CDD" id="cd07816">
    <property type="entry name" value="Bet_v1-like"/>
    <property type="match status" value="1"/>
</dbReference>
<dbReference type="Gene3D" id="3.30.530.20">
    <property type="match status" value="1"/>
</dbReference>
<sequence length="153" mass="17409">MSNLRGKVETVIEIEASPEQYYNIWKQAHHIPNVAGDHIQGVDVHEGDWHSHGGVKSWKYTVDGISGVFKEKVEFDDENRVVTHNGLEGDVFKEYKSFKPVYRIFPNPKGKGSLVNLSIEYEKLHEGVPPPDIYVNKLMVNISKDLDVHLNKA</sequence>
<evidence type="ECO:0000313" key="4">
    <source>
        <dbReference type="Proteomes" id="UP001187192"/>
    </source>
</evidence>
<comment type="similarity">
    <text evidence="1">Belongs to the MLP family.</text>
</comment>
<gene>
    <name evidence="3" type="ORF">TIFTF001_035656</name>
</gene>
<keyword evidence="4" id="KW-1185">Reference proteome</keyword>
<evidence type="ECO:0000259" key="2">
    <source>
        <dbReference type="SMART" id="SM01037"/>
    </source>
</evidence>
<protein>
    <recommendedName>
        <fullName evidence="2">Bet v I/Major latex protein domain-containing protein</fullName>
    </recommendedName>
</protein>
<organism evidence="3 4">
    <name type="scientific">Ficus carica</name>
    <name type="common">Common fig</name>
    <dbReference type="NCBI Taxonomy" id="3494"/>
    <lineage>
        <taxon>Eukaryota</taxon>
        <taxon>Viridiplantae</taxon>
        <taxon>Streptophyta</taxon>
        <taxon>Embryophyta</taxon>
        <taxon>Tracheophyta</taxon>
        <taxon>Spermatophyta</taxon>
        <taxon>Magnoliopsida</taxon>
        <taxon>eudicotyledons</taxon>
        <taxon>Gunneridae</taxon>
        <taxon>Pentapetalae</taxon>
        <taxon>rosids</taxon>
        <taxon>fabids</taxon>
        <taxon>Rosales</taxon>
        <taxon>Moraceae</taxon>
        <taxon>Ficeae</taxon>
        <taxon>Ficus</taxon>
    </lineage>
</organism>
<dbReference type="EMBL" id="BTGU01000341">
    <property type="protein sequence ID" value="GMN66592.1"/>
    <property type="molecule type" value="Genomic_DNA"/>
</dbReference>
<evidence type="ECO:0000256" key="1">
    <source>
        <dbReference type="ARBA" id="ARBA00038242"/>
    </source>
</evidence>
<dbReference type="AlphaFoldDB" id="A0AA88JAD6"/>
<reference evidence="3" key="1">
    <citation type="submission" date="2023-07" db="EMBL/GenBank/DDBJ databases">
        <title>draft genome sequence of fig (Ficus carica).</title>
        <authorList>
            <person name="Takahashi T."/>
            <person name="Nishimura K."/>
        </authorList>
    </citation>
    <scope>NUCLEOTIDE SEQUENCE</scope>
</reference>
<dbReference type="Pfam" id="PF00407">
    <property type="entry name" value="Bet_v_1"/>
    <property type="match status" value="1"/>
</dbReference>
<dbReference type="SUPFAM" id="SSF55961">
    <property type="entry name" value="Bet v1-like"/>
    <property type="match status" value="1"/>
</dbReference>
<name>A0AA88JAD6_FICCA</name>